<name>A0A7W7VSP3_9ACTN</name>
<accession>A0A7W7VSP3</accession>
<gene>
    <name evidence="3" type="ORF">FHS44_007986</name>
</gene>
<evidence type="ECO:0008006" key="5">
    <source>
        <dbReference type="Google" id="ProtNLM"/>
    </source>
</evidence>
<dbReference type="Pfam" id="PF12172">
    <property type="entry name" value="zf-ChsH2"/>
    <property type="match status" value="1"/>
</dbReference>
<dbReference type="AlphaFoldDB" id="A0A7W7VSP3"/>
<protein>
    <recommendedName>
        <fullName evidence="5">DNA-binding protein</fullName>
    </recommendedName>
</protein>
<dbReference type="InterPro" id="IPR012340">
    <property type="entry name" value="NA-bd_OB-fold"/>
</dbReference>
<feature type="domain" description="ChsH2 C-terminal OB-fold" evidence="1">
    <location>
        <begin position="48"/>
        <end position="106"/>
    </location>
</feature>
<dbReference type="InterPro" id="IPR052513">
    <property type="entry name" value="Thioester_dehydratase-like"/>
</dbReference>
<dbReference type="InterPro" id="IPR022002">
    <property type="entry name" value="ChsH2_Znr"/>
</dbReference>
<evidence type="ECO:0000313" key="4">
    <source>
        <dbReference type="Proteomes" id="UP000552644"/>
    </source>
</evidence>
<dbReference type="SUPFAM" id="SSF50249">
    <property type="entry name" value="Nucleic acid-binding proteins"/>
    <property type="match status" value="1"/>
</dbReference>
<comment type="caution">
    <text evidence="3">The sequence shown here is derived from an EMBL/GenBank/DDBJ whole genome shotgun (WGS) entry which is preliminary data.</text>
</comment>
<dbReference type="RefSeq" id="WP_184725530.1">
    <property type="nucleotide sequence ID" value="NZ_JACHJP010000018.1"/>
</dbReference>
<evidence type="ECO:0000313" key="3">
    <source>
        <dbReference type="EMBL" id="MBB4920834.1"/>
    </source>
</evidence>
<evidence type="ECO:0000259" key="2">
    <source>
        <dbReference type="Pfam" id="PF12172"/>
    </source>
</evidence>
<dbReference type="Proteomes" id="UP000552644">
    <property type="component" value="Unassembled WGS sequence"/>
</dbReference>
<keyword evidence="4" id="KW-1185">Reference proteome</keyword>
<dbReference type="Gene3D" id="6.10.30.10">
    <property type="match status" value="1"/>
</dbReference>
<dbReference type="Pfam" id="PF01796">
    <property type="entry name" value="OB_ChsH2_C"/>
    <property type="match status" value="1"/>
</dbReference>
<dbReference type="PANTHER" id="PTHR34075">
    <property type="entry name" value="BLR3430 PROTEIN"/>
    <property type="match status" value="1"/>
</dbReference>
<dbReference type="PANTHER" id="PTHR34075:SF5">
    <property type="entry name" value="BLR3430 PROTEIN"/>
    <property type="match status" value="1"/>
</dbReference>
<sequence>MTELAPHRGYLDRLAEGTVPFQRCTACGAAVFYPRALCPACGSTGLDWSHSAGLGTVHSVSVLFPRDAPPYPVVLVDLDEGFRVMSTVVDVPAEQVRIGDRVRAHVEPDGPRVVFTVLTGDGEGSRA</sequence>
<proteinExistence type="predicted"/>
<reference evidence="3 4" key="1">
    <citation type="submission" date="2020-08" db="EMBL/GenBank/DDBJ databases">
        <title>Genomic Encyclopedia of Type Strains, Phase III (KMG-III): the genomes of soil and plant-associated and newly described type strains.</title>
        <authorList>
            <person name="Whitman W."/>
        </authorList>
    </citation>
    <scope>NUCLEOTIDE SEQUENCE [LARGE SCALE GENOMIC DNA]</scope>
    <source>
        <strain evidence="3 4">CECT 8840</strain>
    </source>
</reference>
<dbReference type="EMBL" id="JACHJP010000018">
    <property type="protein sequence ID" value="MBB4920834.1"/>
    <property type="molecule type" value="Genomic_DNA"/>
</dbReference>
<feature type="domain" description="ChsH2 rubredoxin-like zinc ribbon" evidence="2">
    <location>
        <begin position="12"/>
        <end position="46"/>
    </location>
</feature>
<dbReference type="InterPro" id="IPR002878">
    <property type="entry name" value="ChsH2_C"/>
</dbReference>
<organism evidence="3 4">
    <name type="scientific">Streptosporangium saharense</name>
    <dbReference type="NCBI Taxonomy" id="1706840"/>
    <lineage>
        <taxon>Bacteria</taxon>
        <taxon>Bacillati</taxon>
        <taxon>Actinomycetota</taxon>
        <taxon>Actinomycetes</taxon>
        <taxon>Streptosporangiales</taxon>
        <taxon>Streptosporangiaceae</taxon>
        <taxon>Streptosporangium</taxon>
    </lineage>
</organism>
<evidence type="ECO:0000259" key="1">
    <source>
        <dbReference type="Pfam" id="PF01796"/>
    </source>
</evidence>